<evidence type="ECO:0000256" key="1">
    <source>
        <dbReference type="ARBA" id="ARBA00006336"/>
    </source>
</evidence>
<dbReference type="CDD" id="cd00431">
    <property type="entry name" value="cysteine_hydrolases"/>
    <property type="match status" value="1"/>
</dbReference>
<dbReference type="Proteomes" id="UP000247459">
    <property type="component" value="Unassembled WGS sequence"/>
</dbReference>
<protein>
    <submittedName>
        <fullName evidence="4">Isochorismatase family protein</fullName>
        <ecNumber evidence="4">3.5.1.110</ecNumber>
    </submittedName>
</protein>
<sequence length="270" mass="29821">MFKLGNRKSYWQVSETLVDLRRTQKYGKSVTLPAQPQEVIFDLEHTAVIVIDMQNDFCTPGGWLDSIGVDTSPLLNPVSRLNRLMPELRKAGVPVIWVNWGNREDRMNVPPSVLHVYNSDGRGNGIGDPLPGNGSKVLEKGSWGTAIVDGLDSSPDDIYVDKYRMSGFWDTPLDSILRNLNIQTVLFAGVNLDQCVMHTLQDAACLGYDGILLEDCSATSSPDFCIEATLYNIKQCYGFVTDSTWLVQELSGAATPIERNTSEELASLEG</sequence>
<dbReference type="InterPro" id="IPR036380">
    <property type="entry name" value="Isochorismatase-like_sf"/>
</dbReference>
<dbReference type="EC" id="3.5.1.110" evidence="4"/>
<dbReference type="EMBL" id="PRLG01000032">
    <property type="protein sequence ID" value="PYY25801.1"/>
    <property type="molecule type" value="Genomic_DNA"/>
</dbReference>
<dbReference type="OrthoDB" id="257098at2"/>
<accession>A0A2W0CQ60</accession>
<evidence type="ECO:0000259" key="3">
    <source>
        <dbReference type="Pfam" id="PF00857"/>
    </source>
</evidence>
<reference evidence="4 5" key="1">
    <citation type="submission" date="2018-01" db="EMBL/GenBank/DDBJ databases">
        <title>Genome sequence of the PGP bacterium Paenibacillus illinoisensis E3.</title>
        <authorList>
            <person name="Rolli E."/>
            <person name="Marasco R."/>
            <person name="Bessem C."/>
            <person name="Michoud G."/>
            <person name="Gaiarsa S."/>
            <person name="Borin S."/>
            <person name="Daffonchio D."/>
        </authorList>
    </citation>
    <scope>NUCLEOTIDE SEQUENCE [LARGE SCALE GENOMIC DNA]</scope>
    <source>
        <strain evidence="4 5">E3</strain>
    </source>
</reference>
<dbReference type="Gene3D" id="3.40.50.850">
    <property type="entry name" value="Isochorismatase-like"/>
    <property type="match status" value="1"/>
</dbReference>
<dbReference type="GO" id="GO:0016787">
    <property type="term" value="F:hydrolase activity"/>
    <property type="evidence" value="ECO:0007669"/>
    <property type="project" value="UniProtKB-KW"/>
</dbReference>
<dbReference type="SUPFAM" id="SSF52499">
    <property type="entry name" value="Isochorismatase-like hydrolases"/>
    <property type="match status" value="1"/>
</dbReference>
<evidence type="ECO:0000256" key="2">
    <source>
        <dbReference type="ARBA" id="ARBA00022801"/>
    </source>
</evidence>
<comment type="similarity">
    <text evidence="1">Belongs to the isochorismatase family.</text>
</comment>
<keyword evidence="2 4" id="KW-0378">Hydrolase</keyword>
<dbReference type="InterPro" id="IPR000868">
    <property type="entry name" value="Isochorismatase-like_dom"/>
</dbReference>
<dbReference type="PANTHER" id="PTHR43540">
    <property type="entry name" value="PEROXYUREIDOACRYLATE/UREIDOACRYLATE AMIDOHYDROLASE-RELATED"/>
    <property type="match status" value="1"/>
</dbReference>
<organism evidence="4 5">
    <name type="scientific">Paenibacillus illinoisensis</name>
    <dbReference type="NCBI Taxonomy" id="59845"/>
    <lineage>
        <taxon>Bacteria</taxon>
        <taxon>Bacillati</taxon>
        <taxon>Bacillota</taxon>
        <taxon>Bacilli</taxon>
        <taxon>Bacillales</taxon>
        <taxon>Paenibacillaceae</taxon>
        <taxon>Paenibacillus</taxon>
    </lineage>
</organism>
<comment type="caution">
    <text evidence="4">The sequence shown here is derived from an EMBL/GenBank/DDBJ whole genome shotgun (WGS) entry which is preliminary data.</text>
</comment>
<gene>
    <name evidence="4" type="ORF">PIL02S_06378</name>
</gene>
<dbReference type="InterPro" id="IPR050272">
    <property type="entry name" value="Isochorismatase-like_hydrls"/>
</dbReference>
<proteinExistence type="inferred from homology"/>
<dbReference type="RefSeq" id="WP_110822783.1">
    <property type="nucleotide sequence ID" value="NZ_PRLG01000032.1"/>
</dbReference>
<dbReference type="Pfam" id="PF00857">
    <property type="entry name" value="Isochorismatase"/>
    <property type="match status" value="1"/>
</dbReference>
<feature type="domain" description="Isochorismatase-like" evidence="3">
    <location>
        <begin position="46"/>
        <end position="243"/>
    </location>
</feature>
<evidence type="ECO:0000313" key="5">
    <source>
        <dbReference type="Proteomes" id="UP000247459"/>
    </source>
</evidence>
<name>A0A2W0CQ60_9BACL</name>
<dbReference type="AlphaFoldDB" id="A0A2W0CQ60"/>
<evidence type="ECO:0000313" key="4">
    <source>
        <dbReference type="EMBL" id="PYY25801.1"/>
    </source>
</evidence>